<reference evidence="1" key="1">
    <citation type="journal article" date="2016" name="Nat. Genet.">
        <title>A high-quality carrot genome assembly provides new insights into carotenoid accumulation and asterid genome evolution.</title>
        <authorList>
            <person name="Iorizzo M."/>
            <person name="Ellison S."/>
            <person name="Senalik D."/>
            <person name="Zeng P."/>
            <person name="Satapoomin P."/>
            <person name="Huang J."/>
            <person name="Bowman M."/>
            <person name="Iovene M."/>
            <person name="Sanseverino W."/>
            <person name="Cavagnaro P."/>
            <person name="Yildiz M."/>
            <person name="Macko-Podgorni A."/>
            <person name="Moranska E."/>
            <person name="Grzebelus E."/>
            <person name="Grzebelus D."/>
            <person name="Ashrafi H."/>
            <person name="Zheng Z."/>
            <person name="Cheng S."/>
            <person name="Spooner D."/>
            <person name="Van Deynze A."/>
            <person name="Simon P."/>
        </authorList>
    </citation>
    <scope>NUCLEOTIDE SEQUENCE</scope>
    <source>
        <tissue evidence="1">Leaf</tissue>
    </source>
</reference>
<name>A0AAF0WE37_DAUCS</name>
<reference evidence="1" key="2">
    <citation type="submission" date="2022-03" db="EMBL/GenBank/DDBJ databases">
        <title>Draft title - Genomic analysis of global carrot germplasm unveils the trajectory of domestication and the origin of high carotenoid orange carrot.</title>
        <authorList>
            <person name="Iorizzo M."/>
            <person name="Ellison S."/>
            <person name="Senalik D."/>
            <person name="Macko-Podgorni A."/>
            <person name="Grzebelus D."/>
            <person name="Bostan H."/>
            <person name="Rolling W."/>
            <person name="Curaba J."/>
            <person name="Simon P."/>
        </authorList>
    </citation>
    <scope>NUCLEOTIDE SEQUENCE</scope>
    <source>
        <tissue evidence="1">Leaf</tissue>
    </source>
</reference>
<protein>
    <submittedName>
        <fullName evidence="1">Uncharacterized protein</fullName>
    </submittedName>
</protein>
<dbReference type="Gene3D" id="1.10.1520.10">
    <property type="entry name" value="Ribonuclease III domain"/>
    <property type="match status" value="1"/>
</dbReference>
<accession>A0AAF0WE37</accession>
<gene>
    <name evidence="1" type="ORF">DCAR_0206897</name>
</gene>
<dbReference type="GO" id="GO:0004525">
    <property type="term" value="F:ribonuclease III activity"/>
    <property type="evidence" value="ECO:0007669"/>
    <property type="project" value="InterPro"/>
</dbReference>
<dbReference type="EMBL" id="CP093344">
    <property type="protein sequence ID" value="WOG87666.1"/>
    <property type="molecule type" value="Genomic_DNA"/>
</dbReference>
<dbReference type="Proteomes" id="UP000077755">
    <property type="component" value="Chromosome 2"/>
</dbReference>
<organism evidence="1 2">
    <name type="scientific">Daucus carota subsp. sativus</name>
    <name type="common">Carrot</name>
    <dbReference type="NCBI Taxonomy" id="79200"/>
    <lineage>
        <taxon>Eukaryota</taxon>
        <taxon>Viridiplantae</taxon>
        <taxon>Streptophyta</taxon>
        <taxon>Embryophyta</taxon>
        <taxon>Tracheophyta</taxon>
        <taxon>Spermatophyta</taxon>
        <taxon>Magnoliopsida</taxon>
        <taxon>eudicotyledons</taxon>
        <taxon>Gunneridae</taxon>
        <taxon>Pentapetalae</taxon>
        <taxon>asterids</taxon>
        <taxon>campanulids</taxon>
        <taxon>Apiales</taxon>
        <taxon>Apiaceae</taxon>
        <taxon>Apioideae</taxon>
        <taxon>Scandiceae</taxon>
        <taxon>Daucinae</taxon>
        <taxon>Daucus</taxon>
        <taxon>Daucus sect. Daucus</taxon>
    </lineage>
</organism>
<dbReference type="InterPro" id="IPR036389">
    <property type="entry name" value="RNase_III_sf"/>
</dbReference>
<dbReference type="AlphaFoldDB" id="A0AAF0WE37"/>
<dbReference type="GO" id="GO:0006396">
    <property type="term" value="P:RNA processing"/>
    <property type="evidence" value="ECO:0007669"/>
    <property type="project" value="InterPro"/>
</dbReference>
<keyword evidence="2" id="KW-1185">Reference proteome</keyword>
<evidence type="ECO:0000313" key="1">
    <source>
        <dbReference type="EMBL" id="WOG87666.1"/>
    </source>
</evidence>
<sequence length="60" mass="6867">MSPGLLTDLRSASANNDCYSLCVIRAGLQKHILHASKKLHRQLESSFFNLSLKGFYKFYF</sequence>
<proteinExistence type="predicted"/>
<evidence type="ECO:0000313" key="2">
    <source>
        <dbReference type="Proteomes" id="UP000077755"/>
    </source>
</evidence>